<feature type="region of interest" description="Disordered" evidence="1">
    <location>
        <begin position="481"/>
        <end position="554"/>
    </location>
</feature>
<feature type="region of interest" description="Disordered" evidence="1">
    <location>
        <begin position="127"/>
        <end position="180"/>
    </location>
</feature>
<evidence type="ECO:0000313" key="2">
    <source>
        <dbReference type="EMBL" id="ORY90628.1"/>
    </source>
</evidence>
<feature type="compositionally biased region" description="Low complexity" evidence="1">
    <location>
        <begin position="18"/>
        <end position="41"/>
    </location>
</feature>
<dbReference type="EMBL" id="MCGR01000003">
    <property type="protein sequence ID" value="ORY90628.1"/>
    <property type="molecule type" value="Genomic_DNA"/>
</dbReference>
<feature type="compositionally biased region" description="Low complexity" evidence="1">
    <location>
        <begin position="498"/>
        <end position="522"/>
    </location>
</feature>
<dbReference type="PANTHER" id="PTHR36050:SF1">
    <property type="entry name" value="O-FUCOSYLTRANSFERASE 30"/>
    <property type="match status" value="1"/>
</dbReference>
<evidence type="ECO:0000256" key="1">
    <source>
        <dbReference type="SAM" id="MobiDB-lite"/>
    </source>
</evidence>
<accession>A0A1Y2G146</accession>
<feature type="compositionally biased region" description="Pro residues" evidence="1">
    <location>
        <begin position="148"/>
        <end position="165"/>
    </location>
</feature>
<gene>
    <name evidence="2" type="ORF">BCR35DRAFT_286797</name>
</gene>
<evidence type="ECO:0000313" key="3">
    <source>
        <dbReference type="Proteomes" id="UP000193467"/>
    </source>
</evidence>
<dbReference type="InParanoid" id="A0A1Y2G146"/>
<dbReference type="AlphaFoldDB" id="A0A1Y2G146"/>
<proteinExistence type="predicted"/>
<keyword evidence="3" id="KW-1185">Reference proteome</keyword>
<dbReference type="OrthoDB" id="1882547at2759"/>
<name>A0A1Y2G146_9BASI</name>
<dbReference type="STRING" id="106004.A0A1Y2G146"/>
<reference evidence="2 3" key="1">
    <citation type="submission" date="2016-07" db="EMBL/GenBank/DDBJ databases">
        <title>Pervasive Adenine N6-methylation of Active Genes in Fungi.</title>
        <authorList>
            <consortium name="DOE Joint Genome Institute"/>
            <person name="Mondo S.J."/>
            <person name="Dannebaum R.O."/>
            <person name="Kuo R.C."/>
            <person name="Labutti K."/>
            <person name="Haridas S."/>
            <person name="Kuo A."/>
            <person name="Salamov A."/>
            <person name="Ahrendt S.R."/>
            <person name="Lipzen A."/>
            <person name="Sullivan W."/>
            <person name="Andreopoulos W.B."/>
            <person name="Clum A."/>
            <person name="Lindquist E."/>
            <person name="Daum C."/>
            <person name="Ramamoorthy G.K."/>
            <person name="Gryganskyi A."/>
            <person name="Culley D."/>
            <person name="Magnuson J.K."/>
            <person name="James T.Y."/>
            <person name="O'Malley M.A."/>
            <person name="Stajich J.E."/>
            <person name="Spatafora J.W."/>
            <person name="Visel A."/>
            <person name="Grigoriev I.V."/>
        </authorList>
    </citation>
    <scope>NUCLEOTIDE SEQUENCE [LARGE SCALE GENOMIC DNA]</scope>
    <source>
        <strain evidence="2 3">62-1032</strain>
    </source>
</reference>
<feature type="region of interest" description="Disordered" evidence="1">
    <location>
        <begin position="1"/>
        <end position="90"/>
    </location>
</feature>
<dbReference type="Proteomes" id="UP000193467">
    <property type="component" value="Unassembled WGS sequence"/>
</dbReference>
<dbReference type="PANTHER" id="PTHR36050">
    <property type="entry name" value="O-FUCOSYLTRANSFERASE 30"/>
    <property type="match status" value="1"/>
</dbReference>
<comment type="caution">
    <text evidence="2">The sequence shown here is derived from an EMBL/GenBank/DDBJ whole genome shotgun (WGS) entry which is preliminary data.</text>
</comment>
<evidence type="ECO:0008006" key="4">
    <source>
        <dbReference type="Google" id="ProtNLM"/>
    </source>
</evidence>
<organism evidence="2 3">
    <name type="scientific">Leucosporidium creatinivorum</name>
    <dbReference type="NCBI Taxonomy" id="106004"/>
    <lineage>
        <taxon>Eukaryota</taxon>
        <taxon>Fungi</taxon>
        <taxon>Dikarya</taxon>
        <taxon>Basidiomycota</taxon>
        <taxon>Pucciniomycotina</taxon>
        <taxon>Microbotryomycetes</taxon>
        <taxon>Leucosporidiales</taxon>
        <taxon>Leucosporidium</taxon>
    </lineage>
</organism>
<protein>
    <recommendedName>
        <fullName evidence="4">GDP-fucose protein O-fucosyltransferase-domain-containing protein</fullName>
    </recommendedName>
</protein>
<sequence>MQRYPPGSSLPPNLNTGPRARPGSPRSSSPSFSAAAPTSPRGRIGGSRQLSSGALHHSDSDEEDDRRRPQARKGALPLYSGTRAAGGSGRVLGSRLRGGRLRWVLLGVGVLALLLWKYSPVQDNQAASTATPAELEETVATTKERPIPRPAPPAPQQPKQPPLPPLKIANRPSPPPAPLKIVNVDVHPSSALASSPPPTRNERFLAYSPHSGYHNQRISLENALTFAFILGRTLLVPPVWVGHAIPYISFDKLGRRLEMASKTGLDRCKEFGEGGSKDPVPRECEGYWSWTQVGWEFLVDLREAEKLVPMRERWNQTEAWLEEELELRQGKGKAESPDIYRLKDDTMYQYRFYDSKDDNEPLAKFETRLDITELTQETEAYKLLHVGTLFGTSRLRVFEEANFDARSTFRRAMVFKNELLDEITETIRDRMGGAGRYYGLHLRVGDGIFQKEAKSNMATIWTSLCTNKMKLSEEVCDEMAQASEAKRDPRLRRRALDSPATPSSAIPSSTTPSTSSPFTTETLAHVKRANSRPQREGAYNHAPLPPLPTIKSRQDSPLASSLTCRRPLHTLPHLLPFNAPLFIATDSKLPNSDPNLSIFFDSFPCTFTLGDFASTSATNSEAVEGLTKLNGLRNKDDKVPLGQFLYPQLDAQIAAWGRGLLGTPQSTYSRFAVDVLHQVYHGWEIVERG</sequence>